<evidence type="ECO:0000313" key="3">
    <source>
        <dbReference type="Proteomes" id="UP000199214"/>
    </source>
</evidence>
<keyword evidence="1" id="KW-0812">Transmembrane</keyword>
<sequence length="80" mass="8832">MAAFFTVYAILYPAFWWSEVSFAGKVFEAGILLMAVTTALLIRRREYVERHPKAATAVFTVGLLAAAYVFASSFEALGSF</sequence>
<dbReference type="Proteomes" id="UP000199214">
    <property type="component" value="Unassembled WGS sequence"/>
</dbReference>
<organism evidence="2 3">
    <name type="scientific">Sphingomonas palmae</name>
    <dbReference type="NCBI Taxonomy" id="1855283"/>
    <lineage>
        <taxon>Bacteria</taxon>
        <taxon>Pseudomonadati</taxon>
        <taxon>Pseudomonadota</taxon>
        <taxon>Alphaproteobacteria</taxon>
        <taxon>Sphingomonadales</taxon>
        <taxon>Sphingomonadaceae</taxon>
        <taxon>Sphingomonas</taxon>
    </lineage>
</organism>
<keyword evidence="1" id="KW-1133">Transmembrane helix</keyword>
<reference evidence="3" key="1">
    <citation type="submission" date="2016-10" db="EMBL/GenBank/DDBJ databases">
        <authorList>
            <person name="Varghese N."/>
            <person name="Submissions S."/>
        </authorList>
    </citation>
    <scope>NUCLEOTIDE SEQUENCE [LARGE SCALE GENOMIC DNA]</scope>
    <source>
        <strain evidence="3">JS21-1</strain>
    </source>
</reference>
<dbReference type="EMBL" id="FNZZ01000002">
    <property type="protein sequence ID" value="SEL11529.1"/>
    <property type="molecule type" value="Genomic_DNA"/>
</dbReference>
<keyword evidence="1" id="KW-0472">Membrane</keyword>
<accession>A0A1H7MKD3</accession>
<gene>
    <name evidence="2" type="ORF">SAMN05216382_1522</name>
</gene>
<dbReference type="RefSeq" id="WP_093004869.1">
    <property type="nucleotide sequence ID" value="NZ_FNZZ01000002.1"/>
</dbReference>
<proteinExistence type="predicted"/>
<feature type="transmembrane region" description="Helical" evidence="1">
    <location>
        <begin position="54"/>
        <end position="74"/>
    </location>
</feature>
<feature type="transmembrane region" description="Helical" evidence="1">
    <location>
        <begin position="20"/>
        <end position="42"/>
    </location>
</feature>
<evidence type="ECO:0000256" key="1">
    <source>
        <dbReference type="SAM" id="Phobius"/>
    </source>
</evidence>
<keyword evidence="3" id="KW-1185">Reference proteome</keyword>
<name>A0A1H7MKD3_9SPHN</name>
<protein>
    <submittedName>
        <fullName evidence="2">Uncharacterized protein</fullName>
    </submittedName>
</protein>
<evidence type="ECO:0000313" key="2">
    <source>
        <dbReference type="EMBL" id="SEL11529.1"/>
    </source>
</evidence>
<dbReference type="AlphaFoldDB" id="A0A1H7MKD3"/>